<dbReference type="PANTHER" id="PTHR12110">
    <property type="entry name" value="HYDROXYPYRUVATE ISOMERASE"/>
    <property type="match status" value="1"/>
</dbReference>
<sequence length="321" mass="35952">MKIGVVANVLQDRPLEDALKIFREMGIEQIEPGCGGFAGKAHVAPERLLASPEALEEFQQTLQASGLTISALSCHGNPVHPDPAKAEEYHEDMCNTVRLAEKLGVDTITCFSGCPGDCEASRYPNWVTCAWPDDNLDILKYQWDKVLIPYWKSFAQSAKDCGVSKIALELHPGFSVYNVDTLKRLREAVGPEIGVNFDPSHLLWQGMEPVAVIRAFAGMIYHVHAKDVCIDRYNTARNGVLDTKHYSDETHRSWIFRTIGYGNDAKYWKDIFSELRKTGYDGTISIEHEDSLINRLEGLQHAVDMVKSCAIFAETSGMWWA</sequence>
<dbReference type="InterPro" id="IPR013022">
    <property type="entry name" value="Xyl_isomerase-like_TIM-brl"/>
</dbReference>
<evidence type="ECO:0000259" key="1">
    <source>
        <dbReference type="Pfam" id="PF01261"/>
    </source>
</evidence>
<evidence type="ECO:0000313" key="2">
    <source>
        <dbReference type="EMBL" id="MBC5725306.1"/>
    </source>
</evidence>
<dbReference type="AlphaFoldDB" id="A0A923LU12"/>
<keyword evidence="3" id="KW-1185">Reference proteome</keyword>
<dbReference type="InterPro" id="IPR036237">
    <property type="entry name" value="Xyl_isomerase-like_sf"/>
</dbReference>
<reference evidence="2" key="1">
    <citation type="submission" date="2020-08" db="EMBL/GenBank/DDBJ databases">
        <title>Genome public.</title>
        <authorList>
            <person name="Liu C."/>
            <person name="Sun Q."/>
        </authorList>
    </citation>
    <scope>NUCLEOTIDE SEQUENCE</scope>
    <source>
        <strain evidence="2">NSJ-28</strain>
    </source>
</reference>
<proteinExistence type="predicted"/>
<dbReference type="PANTHER" id="PTHR12110:SF21">
    <property type="entry name" value="XYLOSE ISOMERASE-LIKE TIM BARREL DOMAIN-CONTAINING PROTEIN"/>
    <property type="match status" value="1"/>
</dbReference>
<dbReference type="EMBL" id="JACOPL010000006">
    <property type="protein sequence ID" value="MBC5725306.1"/>
    <property type="molecule type" value="Genomic_DNA"/>
</dbReference>
<dbReference type="SUPFAM" id="SSF51658">
    <property type="entry name" value="Xylose isomerase-like"/>
    <property type="match status" value="1"/>
</dbReference>
<comment type="caution">
    <text evidence="2">The sequence shown here is derived from an EMBL/GenBank/DDBJ whole genome shotgun (WGS) entry which is preliminary data.</text>
</comment>
<evidence type="ECO:0000313" key="3">
    <source>
        <dbReference type="Proteomes" id="UP000606499"/>
    </source>
</evidence>
<dbReference type="RefSeq" id="WP_054326446.1">
    <property type="nucleotide sequence ID" value="NZ_JACOPL010000006.1"/>
</dbReference>
<protein>
    <submittedName>
        <fullName evidence="2">Sugar phosphate isomerase/epimerase</fullName>
    </submittedName>
</protein>
<name>A0A923LU12_9FIRM</name>
<dbReference type="Gene3D" id="3.20.20.150">
    <property type="entry name" value="Divalent-metal-dependent TIM barrel enzymes"/>
    <property type="match status" value="1"/>
</dbReference>
<dbReference type="Proteomes" id="UP000606499">
    <property type="component" value="Unassembled WGS sequence"/>
</dbReference>
<accession>A0A923LU12</accession>
<dbReference type="GO" id="GO:0016853">
    <property type="term" value="F:isomerase activity"/>
    <property type="evidence" value="ECO:0007669"/>
    <property type="project" value="UniProtKB-KW"/>
</dbReference>
<dbReference type="Pfam" id="PF01261">
    <property type="entry name" value="AP_endonuc_2"/>
    <property type="match status" value="1"/>
</dbReference>
<dbReference type="InterPro" id="IPR050312">
    <property type="entry name" value="IolE/XylAMocC-like"/>
</dbReference>
<gene>
    <name evidence="2" type="ORF">H8S45_07520</name>
</gene>
<keyword evidence="2" id="KW-0413">Isomerase</keyword>
<organism evidence="2 3">
    <name type="scientific">Agathobaculum faecis</name>
    <dbReference type="NCBI Taxonomy" id="2763013"/>
    <lineage>
        <taxon>Bacteria</taxon>
        <taxon>Bacillati</taxon>
        <taxon>Bacillota</taxon>
        <taxon>Clostridia</taxon>
        <taxon>Eubacteriales</taxon>
        <taxon>Butyricicoccaceae</taxon>
        <taxon>Agathobaculum</taxon>
    </lineage>
</organism>
<feature type="domain" description="Xylose isomerase-like TIM barrel" evidence="1">
    <location>
        <begin position="23"/>
        <end position="309"/>
    </location>
</feature>